<dbReference type="InterPro" id="IPR036287">
    <property type="entry name" value="Rv1873-like_sf"/>
</dbReference>
<dbReference type="SUPFAM" id="SSF140736">
    <property type="entry name" value="Rv1873-like"/>
    <property type="match status" value="1"/>
</dbReference>
<keyword evidence="2" id="KW-1185">Reference proteome</keyword>
<dbReference type="Gene3D" id="1.25.40.380">
    <property type="entry name" value="Protein of unknown function DUF1810"/>
    <property type="match status" value="1"/>
</dbReference>
<proteinExistence type="predicted"/>
<evidence type="ECO:0008006" key="3">
    <source>
        <dbReference type="Google" id="ProtNLM"/>
    </source>
</evidence>
<evidence type="ECO:0000313" key="2">
    <source>
        <dbReference type="Proteomes" id="UP000501989"/>
    </source>
</evidence>
<dbReference type="InterPro" id="IPR014937">
    <property type="entry name" value="DUF1810"/>
</dbReference>
<dbReference type="Pfam" id="PF08837">
    <property type="entry name" value="DUF1810"/>
    <property type="match status" value="1"/>
</dbReference>
<dbReference type="RefSeq" id="WP_172610789.1">
    <property type="nucleotide sequence ID" value="NZ_CP053746.1"/>
</dbReference>
<dbReference type="PIRSF" id="PIRSF008546">
    <property type="entry name" value="UCP008546"/>
    <property type="match status" value="1"/>
</dbReference>
<organism evidence="1 2">
    <name type="scientific">Pseudomonas graminis</name>
    <dbReference type="NCBI Taxonomy" id="158627"/>
    <lineage>
        <taxon>Bacteria</taxon>
        <taxon>Pseudomonadati</taxon>
        <taxon>Pseudomonadota</taxon>
        <taxon>Gammaproteobacteria</taxon>
        <taxon>Pseudomonadales</taxon>
        <taxon>Pseudomonadaceae</taxon>
        <taxon>Pseudomonas</taxon>
    </lineage>
</organism>
<sequence>MSDPFDLQRFVEAQASMHERALAELKSGRKQSHWMWFVFPQLAGLGHSDMARRYGISGREEAIAYVQHPVLGDRLARCCEALLQWKDRSATQIMGSPDDMKLRSSMTLFAAVAPDTPVFQQVLEAFFDGKPDAVTLSKLG</sequence>
<dbReference type="Proteomes" id="UP000501989">
    <property type="component" value="Chromosome"/>
</dbReference>
<name>A0A6M8MNZ7_9PSED</name>
<reference evidence="2" key="1">
    <citation type="submission" date="2019-12" db="EMBL/GenBank/DDBJ databases">
        <title>Endophytic bacteria associated with Panax ginseng seedlings.</title>
        <authorList>
            <person name="Park J.M."/>
            <person name="Shin R."/>
            <person name="Jo S.H."/>
        </authorList>
    </citation>
    <scope>NUCLEOTIDE SEQUENCE [LARGE SCALE GENOMIC DNA]</scope>
    <source>
        <strain evidence="2">PgKB30</strain>
    </source>
</reference>
<accession>A0A6M8MNZ7</accession>
<evidence type="ECO:0000313" key="1">
    <source>
        <dbReference type="EMBL" id="QKF51441.1"/>
    </source>
</evidence>
<protein>
    <recommendedName>
        <fullName evidence="3">Calpastatin</fullName>
    </recommendedName>
</protein>
<dbReference type="AlphaFoldDB" id="A0A6M8MNZ7"/>
<gene>
    <name evidence="1" type="ORF">FX982_02402</name>
</gene>
<dbReference type="KEGG" id="pgg:FX982_02402"/>
<dbReference type="EMBL" id="CP053746">
    <property type="protein sequence ID" value="QKF51441.1"/>
    <property type="molecule type" value="Genomic_DNA"/>
</dbReference>